<dbReference type="GO" id="GO:0003866">
    <property type="term" value="F:3-phosphoshikimate 1-carboxyvinyltransferase activity"/>
    <property type="evidence" value="ECO:0007669"/>
    <property type="project" value="UniProtKB-EC"/>
</dbReference>
<gene>
    <name evidence="11" type="ORF">UFOPK2731_00676</name>
    <name evidence="12" type="ORF">UFOPK3161_00864</name>
    <name evidence="10" type="ORF">UFOPK3962_00867</name>
    <name evidence="13" type="ORF">UFOPK4427_00846</name>
</gene>
<dbReference type="PANTHER" id="PTHR21090:SF5">
    <property type="entry name" value="PENTAFUNCTIONAL AROM POLYPEPTIDE"/>
    <property type="match status" value="1"/>
</dbReference>
<evidence type="ECO:0000256" key="1">
    <source>
        <dbReference type="ARBA" id="ARBA00004811"/>
    </source>
</evidence>
<dbReference type="InterPro" id="IPR013792">
    <property type="entry name" value="RNA3'P_cycl/enolpyr_Trfase_a/b"/>
</dbReference>
<evidence type="ECO:0000259" key="9">
    <source>
        <dbReference type="Pfam" id="PF00275"/>
    </source>
</evidence>
<dbReference type="GO" id="GO:0008652">
    <property type="term" value="P:amino acid biosynthetic process"/>
    <property type="evidence" value="ECO:0007669"/>
    <property type="project" value="UniProtKB-KW"/>
</dbReference>
<evidence type="ECO:0000256" key="8">
    <source>
        <dbReference type="ARBA" id="ARBA00044633"/>
    </source>
</evidence>
<name>A0A6J6ZYM5_9ZZZZ</name>
<evidence type="ECO:0000313" key="10">
    <source>
        <dbReference type="EMBL" id="CAB4339646.1"/>
    </source>
</evidence>
<keyword evidence="4" id="KW-0963">Cytoplasm</keyword>
<evidence type="ECO:0000256" key="5">
    <source>
        <dbReference type="ARBA" id="ARBA00022605"/>
    </source>
</evidence>
<dbReference type="PROSITE" id="PS00104">
    <property type="entry name" value="EPSP_SYNTHASE_1"/>
    <property type="match status" value="1"/>
</dbReference>
<evidence type="ECO:0000313" key="13">
    <source>
        <dbReference type="EMBL" id="CAB5146973.1"/>
    </source>
</evidence>
<dbReference type="EMBL" id="CAESAH010000022">
    <property type="protein sequence ID" value="CAB4339646.1"/>
    <property type="molecule type" value="Genomic_DNA"/>
</dbReference>
<dbReference type="EMBL" id="CAFABC010000020">
    <property type="protein sequence ID" value="CAB4825508.1"/>
    <property type="molecule type" value="Genomic_DNA"/>
</dbReference>
<dbReference type="PIRSF" id="PIRSF000505">
    <property type="entry name" value="EPSPS"/>
    <property type="match status" value="1"/>
</dbReference>
<comment type="pathway">
    <text evidence="1">Metabolic intermediate biosynthesis; chorismate biosynthesis; chorismate from D-erythrose 4-phosphate and phosphoenolpyruvate: step 6/7.</text>
</comment>
<dbReference type="InterPro" id="IPR006264">
    <property type="entry name" value="EPSP_synthase"/>
</dbReference>
<dbReference type="SUPFAM" id="SSF55205">
    <property type="entry name" value="EPT/RTPC-like"/>
    <property type="match status" value="1"/>
</dbReference>
<keyword evidence="6" id="KW-0808">Transferase</keyword>
<dbReference type="GO" id="GO:0009423">
    <property type="term" value="P:chorismate biosynthetic process"/>
    <property type="evidence" value="ECO:0007669"/>
    <property type="project" value="UniProtKB-UniPathway"/>
</dbReference>
<protein>
    <recommendedName>
        <fullName evidence="3">3-phosphoshikimate 1-carboxyvinyltransferase</fullName>
        <ecNumber evidence="3">2.5.1.19</ecNumber>
    </recommendedName>
</protein>
<dbReference type="Pfam" id="PF00275">
    <property type="entry name" value="EPSP_synthase"/>
    <property type="match status" value="1"/>
</dbReference>
<comment type="similarity">
    <text evidence="2">Belongs to the EPSP synthase family.</text>
</comment>
<evidence type="ECO:0000313" key="12">
    <source>
        <dbReference type="EMBL" id="CAB4825508.1"/>
    </source>
</evidence>
<dbReference type="PROSITE" id="PS00885">
    <property type="entry name" value="EPSP_SYNTHASE_2"/>
    <property type="match status" value="1"/>
</dbReference>
<evidence type="ECO:0000256" key="7">
    <source>
        <dbReference type="ARBA" id="ARBA00023141"/>
    </source>
</evidence>
<dbReference type="FunFam" id="3.65.10.10:FF:000010">
    <property type="entry name" value="3-phosphoshikimate 1-carboxyvinyltransferase"/>
    <property type="match status" value="1"/>
</dbReference>
<keyword evidence="5" id="KW-0028">Amino-acid biosynthesis</keyword>
<dbReference type="PANTHER" id="PTHR21090">
    <property type="entry name" value="AROM/DEHYDROQUINATE SYNTHASE"/>
    <property type="match status" value="1"/>
</dbReference>
<evidence type="ECO:0000313" key="11">
    <source>
        <dbReference type="EMBL" id="CAB4728706.1"/>
    </source>
</evidence>
<evidence type="ECO:0000256" key="4">
    <source>
        <dbReference type="ARBA" id="ARBA00022490"/>
    </source>
</evidence>
<dbReference type="InterPro" id="IPR036968">
    <property type="entry name" value="Enolpyruvate_Tfrase_sf"/>
</dbReference>
<dbReference type="EMBL" id="CAEZYO010000015">
    <property type="protein sequence ID" value="CAB4728706.1"/>
    <property type="molecule type" value="Genomic_DNA"/>
</dbReference>
<evidence type="ECO:0000256" key="6">
    <source>
        <dbReference type="ARBA" id="ARBA00022679"/>
    </source>
</evidence>
<dbReference type="Gene3D" id="3.65.10.10">
    <property type="entry name" value="Enolpyruvate transferase domain"/>
    <property type="match status" value="2"/>
</dbReference>
<dbReference type="InterPro" id="IPR023193">
    <property type="entry name" value="EPSP_synthase_CS"/>
</dbReference>
<dbReference type="InterPro" id="IPR001986">
    <property type="entry name" value="Enolpyruvate_Tfrase_dom"/>
</dbReference>
<feature type="domain" description="Enolpyruvate transferase" evidence="9">
    <location>
        <begin position="10"/>
        <end position="423"/>
    </location>
</feature>
<dbReference type="CDD" id="cd01556">
    <property type="entry name" value="EPSP_synthase"/>
    <property type="match status" value="1"/>
</dbReference>
<dbReference type="EC" id="2.5.1.19" evidence="3"/>
<dbReference type="AlphaFoldDB" id="A0A6J6ZYM5"/>
<reference evidence="12" key="1">
    <citation type="submission" date="2020-05" db="EMBL/GenBank/DDBJ databases">
        <authorList>
            <person name="Chiriac C."/>
            <person name="Salcher M."/>
            <person name="Ghai R."/>
            <person name="Kavagutti S V."/>
        </authorList>
    </citation>
    <scope>NUCLEOTIDE SEQUENCE</scope>
</reference>
<organism evidence="12">
    <name type="scientific">freshwater metagenome</name>
    <dbReference type="NCBI Taxonomy" id="449393"/>
    <lineage>
        <taxon>unclassified sequences</taxon>
        <taxon>metagenomes</taxon>
        <taxon>ecological metagenomes</taxon>
    </lineage>
</organism>
<dbReference type="HAMAP" id="MF_00210">
    <property type="entry name" value="EPSP_synth"/>
    <property type="match status" value="1"/>
</dbReference>
<keyword evidence="7" id="KW-0057">Aromatic amino acid biosynthesis</keyword>
<evidence type="ECO:0000256" key="3">
    <source>
        <dbReference type="ARBA" id="ARBA00012450"/>
    </source>
</evidence>
<proteinExistence type="inferred from homology"/>
<dbReference type="EMBL" id="CAFBRY010000021">
    <property type="protein sequence ID" value="CAB5146973.1"/>
    <property type="molecule type" value="Genomic_DNA"/>
</dbReference>
<evidence type="ECO:0000256" key="2">
    <source>
        <dbReference type="ARBA" id="ARBA00009948"/>
    </source>
</evidence>
<dbReference type="GO" id="GO:0009073">
    <property type="term" value="P:aromatic amino acid family biosynthetic process"/>
    <property type="evidence" value="ECO:0007669"/>
    <property type="project" value="UniProtKB-KW"/>
</dbReference>
<comment type="catalytic activity">
    <reaction evidence="8">
        <text>3-phosphoshikimate + phosphoenolpyruvate = 5-O-(1-carboxyvinyl)-3-phosphoshikimate + phosphate</text>
        <dbReference type="Rhea" id="RHEA:21256"/>
        <dbReference type="ChEBI" id="CHEBI:43474"/>
        <dbReference type="ChEBI" id="CHEBI:57701"/>
        <dbReference type="ChEBI" id="CHEBI:58702"/>
        <dbReference type="ChEBI" id="CHEBI:145989"/>
        <dbReference type="EC" id="2.5.1.19"/>
    </reaction>
    <physiologicalReaction direction="left-to-right" evidence="8">
        <dbReference type="Rhea" id="RHEA:21257"/>
    </physiologicalReaction>
</comment>
<accession>A0A6J6ZYM5</accession>
<dbReference type="UniPathway" id="UPA00053">
    <property type="reaction ID" value="UER00089"/>
</dbReference>
<dbReference type="NCBIfam" id="TIGR01356">
    <property type="entry name" value="aroA"/>
    <property type="match status" value="1"/>
</dbReference>
<sequence>MNEHWPAHFRGSQPVQAFVVIPGSKSVTNRALILAAQADSPSILRRPLVSRDSELMVAGLRALGVGIVESNLVVNGIEELQWKITPAPLRGGVKIDVGNAGTVMRFLPPLAALATGEVAFDGDPRSYERPLGPVIKALEELGISIEHEGRYSLPLKLQGTGNIQGGALTIDASASSQFLSALLLVAPSFENGIIATHKGGSLPSMPHIEMTVEMLRDFGADVSVDASAQSWSVKPGKLHGKELVIEPDLSNAAPFLSIAMVCGGSVTIADWPHTTTQPGDQLRSIFTQMGATVLMNEKGLTLTGNGVIHGIDIDLHDVGELTPSIAAVAALADSPSHLRGIAHLRLHETDRLAALTREINALGGNVVEEESALHITPAPLHGGLFHTYDDHRLATAGAVLGLVIPGIEVENIATTRKTLPDFPGLWSSLLV</sequence>
<dbReference type="FunFam" id="3.65.10.10:FF:000011">
    <property type="entry name" value="3-phosphoshikimate 1-carboxyvinyltransferase"/>
    <property type="match status" value="1"/>
</dbReference>